<dbReference type="InterPro" id="IPR037660">
    <property type="entry name" value="CCDC51"/>
</dbReference>
<dbReference type="PROSITE" id="PS50950">
    <property type="entry name" value="ZF_THAP"/>
    <property type="match status" value="1"/>
</dbReference>
<dbReference type="PANTHER" id="PTHR28624:SF1">
    <property type="entry name" value="MITOCHONDRIAL POTASSIUM CHANNEL"/>
    <property type="match status" value="1"/>
</dbReference>
<evidence type="ECO:0000256" key="1">
    <source>
        <dbReference type="ARBA" id="ARBA00022723"/>
    </source>
</evidence>
<dbReference type="Proteomes" id="UP001176940">
    <property type="component" value="Unassembled WGS sequence"/>
</dbReference>
<evidence type="ECO:0000313" key="7">
    <source>
        <dbReference type="EMBL" id="CAJ0933290.1"/>
    </source>
</evidence>
<feature type="domain" description="THAP-type" evidence="6">
    <location>
        <begin position="13"/>
        <end position="106"/>
    </location>
</feature>
<dbReference type="Pfam" id="PF05485">
    <property type="entry name" value="THAP"/>
    <property type="match status" value="1"/>
</dbReference>
<evidence type="ECO:0000256" key="2">
    <source>
        <dbReference type="ARBA" id="ARBA00022771"/>
    </source>
</evidence>
<proteinExistence type="predicted"/>
<keyword evidence="3" id="KW-0862">Zinc</keyword>
<dbReference type="SMART" id="SM00980">
    <property type="entry name" value="THAP"/>
    <property type="match status" value="1"/>
</dbReference>
<evidence type="ECO:0000256" key="4">
    <source>
        <dbReference type="ARBA" id="ARBA00023125"/>
    </source>
</evidence>
<organism evidence="7 8">
    <name type="scientific">Ranitomeya imitator</name>
    <name type="common">mimic poison frog</name>
    <dbReference type="NCBI Taxonomy" id="111125"/>
    <lineage>
        <taxon>Eukaryota</taxon>
        <taxon>Metazoa</taxon>
        <taxon>Chordata</taxon>
        <taxon>Craniata</taxon>
        <taxon>Vertebrata</taxon>
        <taxon>Euteleostomi</taxon>
        <taxon>Amphibia</taxon>
        <taxon>Batrachia</taxon>
        <taxon>Anura</taxon>
        <taxon>Neobatrachia</taxon>
        <taxon>Hyloidea</taxon>
        <taxon>Dendrobatidae</taxon>
        <taxon>Dendrobatinae</taxon>
        <taxon>Ranitomeya</taxon>
    </lineage>
</organism>
<dbReference type="EMBL" id="CAUEEQ010009206">
    <property type="protein sequence ID" value="CAJ0933290.1"/>
    <property type="molecule type" value="Genomic_DNA"/>
</dbReference>
<protein>
    <recommendedName>
        <fullName evidence="6">THAP-type domain-containing protein</fullName>
    </recommendedName>
</protein>
<dbReference type="PANTHER" id="PTHR28624">
    <property type="entry name" value="COILED-COIL DOMAIN-CONTAINING PROTEIN 51"/>
    <property type="match status" value="1"/>
</dbReference>
<evidence type="ECO:0000313" key="8">
    <source>
        <dbReference type="Proteomes" id="UP001176940"/>
    </source>
</evidence>
<comment type="caution">
    <text evidence="7">The sequence shown here is derived from an EMBL/GenBank/DDBJ whole genome shotgun (WGS) entry which is preliminary data.</text>
</comment>
<reference evidence="7" key="1">
    <citation type="submission" date="2023-07" db="EMBL/GenBank/DDBJ databases">
        <authorList>
            <person name="Stuckert A."/>
        </authorList>
    </citation>
    <scope>NUCLEOTIDE SEQUENCE</scope>
</reference>
<evidence type="ECO:0000256" key="3">
    <source>
        <dbReference type="ARBA" id="ARBA00022833"/>
    </source>
</evidence>
<evidence type="ECO:0000259" key="6">
    <source>
        <dbReference type="PROSITE" id="PS50950"/>
    </source>
</evidence>
<sequence length="223" mass="25358">MWCAVLQVEVKKMPSCLVNQCANKTGKKGQSEEIILHRFPNDPSKIKVWLEATGQHFQDIDALAENILERRKQNKYALCSIHFKPYCYDITPNKIILRPDAVPSIFPVVAEGENIISEDLKKDRSRTRKRAFEATLSGMGSMGVASLKTQVIDPDYYTKPGYRSIETQTEYTLSNSEMIMKIIHFKNENECEEPITPQTILNGYDTFVKALKPEPILKAESEG</sequence>
<dbReference type="InterPro" id="IPR006612">
    <property type="entry name" value="THAP_Znf"/>
</dbReference>
<keyword evidence="8" id="KW-1185">Reference proteome</keyword>
<keyword evidence="4 5" id="KW-0238">DNA-binding</keyword>
<keyword evidence="2 5" id="KW-0863">Zinc-finger</keyword>
<evidence type="ECO:0000256" key="5">
    <source>
        <dbReference type="PROSITE-ProRule" id="PRU00309"/>
    </source>
</evidence>
<accession>A0ABN9L7H1</accession>
<keyword evidence="1" id="KW-0479">Metal-binding</keyword>
<dbReference type="SUPFAM" id="SSF57716">
    <property type="entry name" value="Glucocorticoid receptor-like (DNA-binding domain)"/>
    <property type="match status" value="1"/>
</dbReference>
<dbReference type="SMART" id="SM00692">
    <property type="entry name" value="DM3"/>
    <property type="match status" value="1"/>
</dbReference>
<name>A0ABN9L7H1_9NEOB</name>
<gene>
    <name evidence="7" type="ORF">RIMI_LOCUS5405356</name>
</gene>